<accession>A0A813BVH2</accession>
<name>A0A813BVH2_9DINO</name>
<reference evidence="2" key="1">
    <citation type="submission" date="2021-02" db="EMBL/GenBank/DDBJ databases">
        <authorList>
            <person name="Dougan E. K."/>
            <person name="Rhodes N."/>
            <person name="Thang M."/>
            <person name="Chan C."/>
        </authorList>
    </citation>
    <scope>NUCLEOTIDE SEQUENCE</scope>
</reference>
<dbReference type="Proteomes" id="UP000601435">
    <property type="component" value="Unassembled WGS sequence"/>
</dbReference>
<keyword evidence="3" id="KW-1185">Reference proteome</keyword>
<dbReference type="AlphaFoldDB" id="A0A813BVH2"/>
<evidence type="ECO:0000313" key="3">
    <source>
        <dbReference type="Proteomes" id="UP000601435"/>
    </source>
</evidence>
<proteinExistence type="predicted"/>
<dbReference type="EMBL" id="CAJNJA010078091">
    <property type="protein sequence ID" value="CAE7921609.1"/>
    <property type="molecule type" value="Genomic_DNA"/>
</dbReference>
<evidence type="ECO:0000313" key="2">
    <source>
        <dbReference type="EMBL" id="CAE7921609.1"/>
    </source>
</evidence>
<evidence type="ECO:0000256" key="1">
    <source>
        <dbReference type="SAM" id="MobiDB-lite"/>
    </source>
</evidence>
<comment type="caution">
    <text evidence="2">The sequence shown here is derived from an EMBL/GenBank/DDBJ whole genome shotgun (WGS) entry which is preliminary data.</text>
</comment>
<protein>
    <submittedName>
        <fullName evidence="2">Uncharacterized protein</fullName>
    </submittedName>
</protein>
<organism evidence="2 3">
    <name type="scientific">Symbiodinium necroappetens</name>
    <dbReference type="NCBI Taxonomy" id="1628268"/>
    <lineage>
        <taxon>Eukaryota</taxon>
        <taxon>Sar</taxon>
        <taxon>Alveolata</taxon>
        <taxon>Dinophyceae</taxon>
        <taxon>Suessiales</taxon>
        <taxon>Symbiodiniaceae</taxon>
        <taxon>Symbiodinium</taxon>
    </lineage>
</organism>
<sequence length="355" mass="41803">MQATTPKTAKKPKIAASSATELTQKMETQLKKANEVLEKMVDTMSGDNPPPNIRDMQQQLIDMQNNMKDMERMHEDLQYDLQDLEALAANTHQTLFRQQQRDALLQTVVKPWPSEFYDEDRERVIRYYAEKAGVEGQYTPTHGRNVYGRYKPSTVTIMNWKTEKAKLEFESYVYRRYNKRFPATVWDHNNATVYHHSGQPHRITFSPQVSDMERDINQAINAALHIVTTNDKSDLAGTWGKIAVKWQEKLAMRTEDKLVIFKLVRNEEDPKLLHFHVHKDYYDVVYDNWRAGWAEANAKTKWPDYNKYPYIIKFARLRSNEEYRTMYNAKWGGEEHWDMQRHTDDAAEAKQSNGD</sequence>
<gene>
    <name evidence="2" type="ORF">SNEC2469_LOCUS31783</name>
</gene>
<dbReference type="OrthoDB" id="10283950at2759"/>
<feature type="region of interest" description="Disordered" evidence="1">
    <location>
        <begin position="1"/>
        <end position="23"/>
    </location>
</feature>